<dbReference type="Gene3D" id="3.30.465.10">
    <property type="match status" value="1"/>
</dbReference>
<evidence type="ECO:0000256" key="1">
    <source>
        <dbReference type="ARBA" id="ARBA00022630"/>
    </source>
</evidence>
<name>A0A1I2ADZ1_9BACT</name>
<dbReference type="GO" id="GO:0016491">
    <property type="term" value="F:oxidoreductase activity"/>
    <property type="evidence" value="ECO:0007669"/>
    <property type="project" value="UniProtKB-KW"/>
</dbReference>
<dbReference type="InterPro" id="IPR016166">
    <property type="entry name" value="FAD-bd_PCMH"/>
</dbReference>
<gene>
    <name evidence="5" type="ORF">SAMN04488541_1001132</name>
</gene>
<dbReference type="STRING" id="1003.SAMN04488541_1001132"/>
<keyword evidence="1" id="KW-0285">Flavoprotein</keyword>
<dbReference type="Gene3D" id="3.30.390.50">
    <property type="entry name" value="CO dehydrogenase flavoprotein, C-terminal domain"/>
    <property type="match status" value="1"/>
</dbReference>
<evidence type="ECO:0000256" key="2">
    <source>
        <dbReference type="ARBA" id="ARBA00022827"/>
    </source>
</evidence>
<keyword evidence="3" id="KW-0560">Oxidoreductase</keyword>
<dbReference type="Gene3D" id="3.30.43.10">
    <property type="entry name" value="Uridine Diphospho-n-acetylenolpyruvylglucosamine Reductase, domain 2"/>
    <property type="match status" value="1"/>
</dbReference>
<dbReference type="EMBL" id="FONY01000001">
    <property type="protein sequence ID" value="SFE42116.1"/>
    <property type="molecule type" value="Genomic_DNA"/>
</dbReference>
<keyword evidence="2" id="KW-0274">FAD</keyword>
<dbReference type="RefSeq" id="WP_091538333.1">
    <property type="nucleotide sequence ID" value="NZ_FONY01000001.1"/>
</dbReference>
<dbReference type="Pfam" id="PF03450">
    <property type="entry name" value="CO_deh_flav_C"/>
    <property type="match status" value="1"/>
</dbReference>
<dbReference type="InterPro" id="IPR016167">
    <property type="entry name" value="FAD-bd_PCMH_sub1"/>
</dbReference>
<organism evidence="5 6">
    <name type="scientific">Thermoflexibacter ruber</name>
    <dbReference type="NCBI Taxonomy" id="1003"/>
    <lineage>
        <taxon>Bacteria</taxon>
        <taxon>Pseudomonadati</taxon>
        <taxon>Bacteroidota</taxon>
        <taxon>Cytophagia</taxon>
        <taxon>Cytophagales</taxon>
        <taxon>Thermoflexibacteraceae</taxon>
        <taxon>Thermoflexibacter</taxon>
    </lineage>
</organism>
<dbReference type="AlphaFoldDB" id="A0A1I2ADZ1"/>
<dbReference type="InterPro" id="IPR036683">
    <property type="entry name" value="CO_DH_flav_C_dom_sf"/>
</dbReference>
<dbReference type="Proteomes" id="UP000199513">
    <property type="component" value="Unassembled WGS sequence"/>
</dbReference>
<dbReference type="NCBIfam" id="NF041019">
    <property type="entry name" value="glyceraldDH_beta"/>
    <property type="match status" value="1"/>
</dbReference>
<dbReference type="PANTHER" id="PTHR42659:SF2">
    <property type="entry name" value="XANTHINE DEHYDROGENASE SUBUNIT C-RELATED"/>
    <property type="match status" value="1"/>
</dbReference>
<dbReference type="SUPFAM" id="SSF56176">
    <property type="entry name" value="FAD-binding/transporter-associated domain-like"/>
    <property type="match status" value="1"/>
</dbReference>
<dbReference type="Pfam" id="PF00941">
    <property type="entry name" value="FAD_binding_5"/>
    <property type="match status" value="1"/>
</dbReference>
<dbReference type="FunFam" id="3.30.465.10:FF:000017">
    <property type="entry name" value="Xanthine dehydrogenase, FAD binding subunit"/>
    <property type="match status" value="1"/>
</dbReference>
<evidence type="ECO:0000256" key="3">
    <source>
        <dbReference type="ARBA" id="ARBA00023002"/>
    </source>
</evidence>
<dbReference type="GO" id="GO:0071949">
    <property type="term" value="F:FAD binding"/>
    <property type="evidence" value="ECO:0007669"/>
    <property type="project" value="InterPro"/>
</dbReference>
<dbReference type="InterPro" id="IPR036318">
    <property type="entry name" value="FAD-bd_PCMH-like_sf"/>
</dbReference>
<dbReference type="SMART" id="SM01092">
    <property type="entry name" value="CO_deh_flav_C"/>
    <property type="match status" value="1"/>
</dbReference>
<dbReference type="PROSITE" id="PS51387">
    <property type="entry name" value="FAD_PCMH"/>
    <property type="match status" value="1"/>
</dbReference>
<dbReference type="InterPro" id="IPR053586">
    <property type="entry name" value="Glyceraldehyde_DH_medium"/>
</dbReference>
<keyword evidence="6" id="KW-1185">Reference proteome</keyword>
<dbReference type="InterPro" id="IPR005107">
    <property type="entry name" value="CO_DH_flav_C"/>
</dbReference>
<dbReference type="InterPro" id="IPR051312">
    <property type="entry name" value="Diverse_Substr_Oxidored"/>
</dbReference>
<evidence type="ECO:0000313" key="6">
    <source>
        <dbReference type="Proteomes" id="UP000199513"/>
    </source>
</evidence>
<accession>A0A1I2ADZ1</accession>
<dbReference type="SUPFAM" id="SSF55447">
    <property type="entry name" value="CO dehydrogenase flavoprotein C-terminal domain-like"/>
    <property type="match status" value="1"/>
</dbReference>
<protein>
    <submittedName>
        <fullName evidence="5">Carbon-monoxide dehydrogenase medium subunit</fullName>
    </submittedName>
</protein>
<evidence type="ECO:0000259" key="4">
    <source>
        <dbReference type="PROSITE" id="PS51387"/>
    </source>
</evidence>
<evidence type="ECO:0000313" key="5">
    <source>
        <dbReference type="EMBL" id="SFE42116.1"/>
    </source>
</evidence>
<dbReference type="OrthoDB" id="9814706at2"/>
<dbReference type="InterPro" id="IPR002346">
    <property type="entry name" value="Mopterin_DH_FAD-bd"/>
</dbReference>
<dbReference type="PANTHER" id="PTHR42659">
    <property type="entry name" value="XANTHINE DEHYDROGENASE SUBUNIT C-RELATED"/>
    <property type="match status" value="1"/>
</dbReference>
<feature type="domain" description="FAD-binding PCMH-type" evidence="4">
    <location>
        <begin position="1"/>
        <end position="176"/>
    </location>
</feature>
<dbReference type="InterPro" id="IPR016169">
    <property type="entry name" value="FAD-bd_PCMH_sub2"/>
</dbReference>
<sequence length="281" mass="30119">MIPSEFEYIKAKSIDEAIVLLQEDDNAKLLAGGHSLIPALKLRLNRPTKLIDISRIPELKGISQEGNELVIGAMTTHYEIMTNDLVRKYLPILSQAAELIGDVQVRNAGTLGGSLAHADPAADWPASMLATEATIVVAGGGGKRSIKASDFFTGFYTTALEEGEIITQIRVPIPPAGTKTTYLKFMQPASRFAIVGCAVVAKVNGVFDDVKVAFTGVSDMAFRDTAVENALKGQKTDEASIMSAAAIAAESVNILSDHFADEGYRKHLAKVYLKRALVSLV</sequence>
<reference evidence="5 6" key="1">
    <citation type="submission" date="2016-10" db="EMBL/GenBank/DDBJ databases">
        <authorList>
            <person name="de Groot N.N."/>
        </authorList>
    </citation>
    <scope>NUCLEOTIDE SEQUENCE [LARGE SCALE GENOMIC DNA]</scope>
    <source>
        <strain>GEY</strain>
        <strain evidence="6">DSM 9560</strain>
    </source>
</reference>
<proteinExistence type="predicted"/>